<dbReference type="Proteomes" id="UP000307440">
    <property type="component" value="Unassembled WGS sequence"/>
</dbReference>
<sequence length="262" mass="31033">MPEPCQGRTSSMPGPHGCRKDLWGRDFIPKLKIHLLPRIQRRLAPHPYPPPSSSGQSLESSQEWHYVVIWENRVYTQKIMQVKFTSYNIRQDKDILHLNTERSNIMVIDEGYKSGDSNHSYKYGQVIGIFHSIVMFVGPLKDETRCYKPHCLEYLWVRWYMLDNDSVENPYMLDKVKFRLTTREDAFGFIDPKRVVRMPHLIPRFAGGRLAMEHKFSWMTDYPDWKALYVNRFVDRDMFMRYQPNMGISHIKIRKQLGTNGS</sequence>
<reference evidence="1 2" key="1">
    <citation type="journal article" date="2019" name="Nat. Ecol. Evol.">
        <title>Megaphylogeny resolves global patterns of mushroom evolution.</title>
        <authorList>
            <person name="Varga T."/>
            <person name="Krizsan K."/>
            <person name="Foldi C."/>
            <person name="Dima B."/>
            <person name="Sanchez-Garcia M."/>
            <person name="Sanchez-Ramirez S."/>
            <person name="Szollosi G.J."/>
            <person name="Szarkandi J.G."/>
            <person name="Papp V."/>
            <person name="Albert L."/>
            <person name="Andreopoulos W."/>
            <person name="Angelini C."/>
            <person name="Antonin V."/>
            <person name="Barry K.W."/>
            <person name="Bougher N.L."/>
            <person name="Buchanan P."/>
            <person name="Buyck B."/>
            <person name="Bense V."/>
            <person name="Catcheside P."/>
            <person name="Chovatia M."/>
            <person name="Cooper J."/>
            <person name="Damon W."/>
            <person name="Desjardin D."/>
            <person name="Finy P."/>
            <person name="Geml J."/>
            <person name="Haridas S."/>
            <person name="Hughes K."/>
            <person name="Justo A."/>
            <person name="Karasinski D."/>
            <person name="Kautmanova I."/>
            <person name="Kiss B."/>
            <person name="Kocsube S."/>
            <person name="Kotiranta H."/>
            <person name="LaButti K.M."/>
            <person name="Lechner B.E."/>
            <person name="Liimatainen K."/>
            <person name="Lipzen A."/>
            <person name="Lukacs Z."/>
            <person name="Mihaltcheva S."/>
            <person name="Morgado L.N."/>
            <person name="Niskanen T."/>
            <person name="Noordeloos M.E."/>
            <person name="Ohm R.A."/>
            <person name="Ortiz-Santana B."/>
            <person name="Ovrebo C."/>
            <person name="Racz N."/>
            <person name="Riley R."/>
            <person name="Savchenko A."/>
            <person name="Shiryaev A."/>
            <person name="Soop K."/>
            <person name="Spirin V."/>
            <person name="Szebenyi C."/>
            <person name="Tomsovsky M."/>
            <person name="Tulloss R.E."/>
            <person name="Uehling J."/>
            <person name="Grigoriev I.V."/>
            <person name="Vagvolgyi C."/>
            <person name="Papp T."/>
            <person name="Martin F.M."/>
            <person name="Miettinen O."/>
            <person name="Hibbett D.S."/>
            <person name="Nagy L.G."/>
        </authorList>
    </citation>
    <scope>NUCLEOTIDE SEQUENCE [LARGE SCALE GENOMIC DNA]</scope>
    <source>
        <strain evidence="1 2">CBS 121175</strain>
    </source>
</reference>
<proteinExistence type="predicted"/>
<organism evidence="1 2">
    <name type="scientific">Coprinopsis marcescibilis</name>
    <name type="common">Agaric fungus</name>
    <name type="synonym">Psathyrella marcescibilis</name>
    <dbReference type="NCBI Taxonomy" id="230819"/>
    <lineage>
        <taxon>Eukaryota</taxon>
        <taxon>Fungi</taxon>
        <taxon>Dikarya</taxon>
        <taxon>Basidiomycota</taxon>
        <taxon>Agaricomycotina</taxon>
        <taxon>Agaricomycetes</taxon>
        <taxon>Agaricomycetidae</taxon>
        <taxon>Agaricales</taxon>
        <taxon>Agaricineae</taxon>
        <taxon>Psathyrellaceae</taxon>
        <taxon>Coprinopsis</taxon>
    </lineage>
</organism>
<evidence type="ECO:0000313" key="1">
    <source>
        <dbReference type="EMBL" id="TFK18747.1"/>
    </source>
</evidence>
<dbReference type="OrthoDB" id="3183767at2759"/>
<evidence type="ECO:0000313" key="2">
    <source>
        <dbReference type="Proteomes" id="UP000307440"/>
    </source>
</evidence>
<accession>A0A5C3KFY3</accession>
<dbReference type="AlphaFoldDB" id="A0A5C3KFY3"/>
<dbReference type="STRING" id="230819.A0A5C3KFY3"/>
<protein>
    <submittedName>
        <fullName evidence="1">Uncharacterized protein</fullName>
    </submittedName>
</protein>
<dbReference type="EMBL" id="ML210381">
    <property type="protein sequence ID" value="TFK18747.1"/>
    <property type="molecule type" value="Genomic_DNA"/>
</dbReference>
<name>A0A5C3KFY3_COPMA</name>
<keyword evidence="2" id="KW-1185">Reference proteome</keyword>
<gene>
    <name evidence="1" type="ORF">FA15DRAFT_660466</name>
</gene>